<sequence length="78" mass="8851">MLSRHLLKDTFTTTNTNHIRYCGRDDSTKSGEVRIQDSYNSDTTSKEQQFYFICITLNVVNRNCLPDSGNCMSPAAKP</sequence>
<dbReference type="Proteomes" id="UP001055811">
    <property type="component" value="Linkage Group LG07"/>
</dbReference>
<accession>A0ACB9AMV3</accession>
<name>A0ACB9AMV3_CICIN</name>
<reference evidence="1 2" key="2">
    <citation type="journal article" date="2022" name="Mol. Ecol. Resour.">
        <title>The genomes of chicory, endive, great burdock and yacon provide insights into Asteraceae paleo-polyploidization history and plant inulin production.</title>
        <authorList>
            <person name="Fan W."/>
            <person name="Wang S."/>
            <person name="Wang H."/>
            <person name="Wang A."/>
            <person name="Jiang F."/>
            <person name="Liu H."/>
            <person name="Zhao H."/>
            <person name="Xu D."/>
            <person name="Zhang Y."/>
        </authorList>
    </citation>
    <scope>NUCLEOTIDE SEQUENCE [LARGE SCALE GENOMIC DNA]</scope>
    <source>
        <strain evidence="2">cv. Punajuju</strain>
        <tissue evidence="1">Leaves</tissue>
    </source>
</reference>
<reference evidence="2" key="1">
    <citation type="journal article" date="2022" name="Mol. Ecol. Resour.">
        <title>The genomes of chicory, endive, great burdock and yacon provide insights into Asteraceae palaeo-polyploidization history and plant inulin production.</title>
        <authorList>
            <person name="Fan W."/>
            <person name="Wang S."/>
            <person name="Wang H."/>
            <person name="Wang A."/>
            <person name="Jiang F."/>
            <person name="Liu H."/>
            <person name="Zhao H."/>
            <person name="Xu D."/>
            <person name="Zhang Y."/>
        </authorList>
    </citation>
    <scope>NUCLEOTIDE SEQUENCE [LARGE SCALE GENOMIC DNA]</scope>
    <source>
        <strain evidence="2">cv. Punajuju</strain>
    </source>
</reference>
<evidence type="ECO:0000313" key="1">
    <source>
        <dbReference type="EMBL" id="KAI3711038.1"/>
    </source>
</evidence>
<dbReference type="EMBL" id="CM042015">
    <property type="protein sequence ID" value="KAI3711038.1"/>
    <property type="molecule type" value="Genomic_DNA"/>
</dbReference>
<proteinExistence type="predicted"/>
<organism evidence="1 2">
    <name type="scientific">Cichorium intybus</name>
    <name type="common">Chicory</name>
    <dbReference type="NCBI Taxonomy" id="13427"/>
    <lineage>
        <taxon>Eukaryota</taxon>
        <taxon>Viridiplantae</taxon>
        <taxon>Streptophyta</taxon>
        <taxon>Embryophyta</taxon>
        <taxon>Tracheophyta</taxon>
        <taxon>Spermatophyta</taxon>
        <taxon>Magnoliopsida</taxon>
        <taxon>eudicotyledons</taxon>
        <taxon>Gunneridae</taxon>
        <taxon>Pentapetalae</taxon>
        <taxon>asterids</taxon>
        <taxon>campanulids</taxon>
        <taxon>Asterales</taxon>
        <taxon>Asteraceae</taxon>
        <taxon>Cichorioideae</taxon>
        <taxon>Cichorieae</taxon>
        <taxon>Cichoriinae</taxon>
        <taxon>Cichorium</taxon>
    </lineage>
</organism>
<protein>
    <submittedName>
        <fullName evidence="1">Uncharacterized protein</fullName>
    </submittedName>
</protein>
<evidence type="ECO:0000313" key="2">
    <source>
        <dbReference type="Proteomes" id="UP001055811"/>
    </source>
</evidence>
<keyword evidence="2" id="KW-1185">Reference proteome</keyword>
<gene>
    <name evidence="1" type="ORF">L2E82_40842</name>
</gene>
<comment type="caution">
    <text evidence="1">The sequence shown here is derived from an EMBL/GenBank/DDBJ whole genome shotgun (WGS) entry which is preliminary data.</text>
</comment>